<name>A0A5B0NB30_PUCGR</name>
<organism evidence="1 2">
    <name type="scientific">Puccinia graminis f. sp. tritici</name>
    <dbReference type="NCBI Taxonomy" id="56615"/>
    <lineage>
        <taxon>Eukaryota</taxon>
        <taxon>Fungi</taxon>
        <taxon>Dikarya</taxon>
        <taxon>Basidiomycota</taxon>
        <taxon>Pucciniomycotina</taxon>
        <taxon>Pucciniomycetes</taxon>
        <taxon>Pucciniales</taxon>
        <taxon>Pucciniaceae</taxon>
        <taxon>Puccinia</taxon>
    </lineage>
</organism>
<protein>
    <submittedName>
        <fullName evidence="1">Uncharacterized protein</fullName>
    </submittedName>
</protein>
<dbReference type="Proteomes" id="UP000325313">
    <property type="component" value="Unassembled WGS sequence"/>
</dbReference>
<accession>A0A5B0NB30</accession>
<gene>
    <name evidence="1" type="ORF">PGTUg99_010530</name>
</gene>
<sequence>MHSVLLSLKNCSLVDASGNRHHARPVLVREVLFIYLCTLSIRLTGGYWGHPLRDDLSAEEACHPDCDRDQ</sequence>
<evidence type="ECO:0000313" key="1">
    <source>
        <dbReference type="EMBL" id="KAA1085228.1"/>
    </source>
</evidence>
<proteinExistence type="predicted"/>
<dbReference type="AlphaFoldDB" id="A0A5B0NB30"/>
<evidence type="ECO:0000313" key="2">
    <source>
        <dbReference type="Proteomes" id="UP000325313"/>
    </source>
</evidence>
<comment type="caution">
    <text evidence="1">The sequence shown here is derived from an EMBL/GenBank/DDBJ whole genome shotgun (WGS) entry which is preliminary data.</text>
</comment>
<reference evidence="1 2" key="1">
    <citation type="submission" date="2019-05" db="EMBL/GenBank/DDBJ databases">
        <title>Emergence of the Ug99 lineage of the wheat stem rust pathogen through somatic hybridization.</title>
        <authorList>
            <person name="Li F."/>
            <person name="Upadhyaya N.M."/>
            <person name="Sperschneider J."/>
            <person name="Matny O."/>
            <person name="Nguyen-Phuc H."/>
            <person name="Mago R."/>
            <person name="Raley C."/>
            <person name="Miller M.E."/>
            <person name="Silverstein K.A.T."/>
            <person name="Henningsen E."/>
            <person name="Hirsch C.D."/>
            <person name="Visser B."/>
            <person name="Pretorius Z.A."/>
            <person name="Steffenson B.J."/>
            <person name="Schwessinger B."/>
            <person name="Dodds P.N."/>
            <person name="Figueroa M."/>
        </authorList>
    </citation>
    <scope>NUCLEOTIDE SEQUENCE [LARGE SCALE GENOMIC DNA]</scope>
    <source>
        <strain evidence="1 2">Ug99</strain>
    </source>
</reference>
<dbReference type="EMBL" id="VDEP01000415">
    <property type="protein sequence ID" value="KAA1085228.1"/>
    <property type="molecule type" value="Genomic_DNA"/>
</dbReference>